<feature type="transmembrane region" description="Helical" evidence="16">
    <location>
        <begin position="511"/>
        <end position="530"/>
    </location>
</feature>
<sequence>MLRLRKGKEKKEKAEESGSGTSHSDDNEEISENLLGSRHWLLLIALVVGIVWTAIYCNHRLPEALGPTADNDRFSETRALAILKRVSALGPRPSGSKTLEEDVTKMIIDELNAINAAAANSQHRLEIVTHRPSGCFDIPPFDVDGMTICYKNVSNIIARLGAKSRNWQQSQTSVLINCHYDSQPMSPGATDDFISCSVMLEMLRVMTDKQRSPVPVDVIFLFNGAEETGLQGAHGFITTHPWRHGVRAFFNLEGAGAGGRELLFQAGPGNQWLLNSYLEAAERPFCSVFGQEVFQSGFVPSDTDFRVLRDYGFIPGLDIAYIQNGYVYHTEFDQFRMIPPGSVQRAGDNILATLTHLLHSPYLETAGVTDERRFVFFDVLGFFTIVYSLKIGQAVNYLVTILILVKIIFNTRKQQLRHHYSRRQLLVSLVAHVFATLAALTITFLLTKITAQKKLVLIWYSTPIVAVFMYGVPAFGVAASVHGLMAAKLSLKVKSRSSGKRNTGREAAEQASFDAHLLIFGMILCALTFMKIASAYLLLTFILLPLARDVIFSVVGKVVGCRDSSCALFLVHLFTLIPGVTMLSYTVVMMVDIFVPIMGRSKLAANPEIPIAAILAVSACILALMTSSLLYRTRKLTTMLKIVFASTVLLYLALTTGYLVSPYHYDSVAPTLRRAQVVHMRRRVYDESGKIAVNENGIVIIPYDYRGADDFPQVAGDKSYRQFNCTTINKYCELPYLLPHAEVLPYAGLRFKPIDEQLSVAKPTKLNLVSKNYMANNQIQYSFVVTGSDHISLQLTAQSPYHIVKWSFIKETETLEYDISAFVFLSSIGEEAGRWEFTITIKNNNNNPASKNGTELLVAAVSHYLHGKDMRSRTLQKFVSLLPAKQLGHPYLMIICNKCPLLRVTGATQKIASLVQLYLYIAEFIGNPRNNATIGNSNMLDAKSAFSDSSLFSFKFDRLPIRGWFLKTTGTACFRDATEKASEPGTARGNCLSFSYAN</sequence>
<dbReference type="InterPro" id="IPR053974">
    <property type="entry name" value="ERMP1_1-A_TM"/>
</dbReference>
<keyword evidence="11" id="KW-0482">Metalloprotease</keyword>
<evidence type="ECO:0000256" key="14">
    <source>
        <dbReference type="ARBA" id="ARBA00078796"/>
    </source>
</evidence>
<keyword evidence="4" id="KW-0645">Protease</keyword>
<evidence type="ECO:0000313" key="21">
    <source>
        <dbReference type="WBParaSite" id="PSAMB.scaffold112size77602.g2056.t1"/>
    </source>
</evidence>
<reference evidence="21" key="1">
    <citation type="submission" date="2022-11" db="UniProtKB">
        <authorList>
            <consortium name="WormBaseParasite"/>
        </authorList>
    </citation>
    <scope>IDENTIFICATION</scope>
</reference>
<evidence type="ECO:0000256" key="12">
    <source>
        <dbReference type="ARBA" id="ARBA00023136"/>
    </source>
</evidence>
<keyword evidence="6" id="KW-0479">Metal-binding</keyword>
<evidence type="ECO:0000256" key="2">
    <source>
        <dbReference type="ARBA" id="ARBA00004477"/>
    </source>
</evidence>
<feature type="domain" description="Peptidase M28" evidence="17">
    <location>
        <begin position="155"/>
        <end position="353"/>
    </location>
</feature>
<dbReference type="WBParaSite" id="PSAMB.scaffold112size77602.g2056.t1">
    <property type="protein sequence ID" value="PSAMB.scaffold112size77602.g2056.t1"/>
    <property type="gene ID" value="PSAMB.scaffold112size77602.g2056"/>
</dbReference>
<evidence type="ECO:0000256" key="6">
    <source>
        <dbReference type="ARBA" id="ARBA00022723"/>
    </source>
</evidence>
<keyword evidence="10 16" id="KW-1133">Transmembrane helix</keyword>
<evidence type="ECO:0000256" key="11">
    <source>
        <dbReference type="ARBA" id="ARBA00023049"/>
    </source>
</evidence>
<dbReference type="Pfam" id="PF04389">
    <property type="entry name" value="Peptidase_M28"/>
    <property type="match status" value="1"/>
</dbReference>
<dbReference type="GO" id="GO:0046872">
    <property type="term" value="F:metal ion binding"/>
    <property type="evidence" value="ECO:0007669"/>
    <property type="project" value="UniProtKB-KW"/>
</dbReference>
<accession>A0A914UN65</accession>
<dbReference type="InterPro" id="IPR048024">
    <property type="entry name" value="Fxna-like_M28_dom"/>
</dbReference>
<comment type="cofactor">
    <cofactor evidence="1">
        <name>Zn(2+)</name>
        <dbReference type="ChEBI" id="CHEBI:29105"/>
    </cofactor>
</comment>
<dbReference type="GO" id="GO:0008235">
    <property type="term" value="F:metalloexopeptidase activity"/>
    <property type="evidence" value="ECO:0007669"/>
    <property type="project" value="InterPro"/>
</dbReference>
<feature type="domain" description="Endoplasmic reticulum metallopeptidase 1/1-A TM" evidence="19">
    <location>
        <begin position="427"/>
        <end position="650"/>
    </location>
</feature>
<feature type="transmembrane region" description="Helical" evidence="16">
    <location>
        <begin position="379"/>
        <end position="405"/>
    </location>
</feature>
<feature type="region of interest" description="Disordered" evidence="15">
    <location>
        <begin position="1"/>
        <end position="28"/>
    </location>
</feature>
<dbReference type="CDD" id="cd03875">
    <property type="entry name" value="M28_Fxna_like"/>
    <property type="match status" value="1"/>
</dbReference>
<dbReference type="SUPFAM" id="SSF53187">
    <property type="entry name" value="Zn-dependent exopeptidases"/>
    <property type="match status" value="1"/>
</dbReference>
<dbReference type="Pfam" id="PF22248">
    <property type="entry name" value="ERMP1_C"/>
    <property type="match status" value="1"/>
</dbReference>
<feature type="transmembrane region" description="Helical" evidence="16">
    <location>
        <begin position="567"/>
        <end position="591"/>
    </location>
</feature>
<comment type="subcellular location">
    <subcellularLocation>
        <location evidence="2">Endoplasmic reticulum membrane</location>
        <topology evidence="2">Multi-pass membrane protein</topology>
    </subcellularLocation>
</comment>
<evidence type="ECO:0000256" key="3">
    <source>
        <dbReference type="ARBA" id="ARBA00010918"/>
    </source>
</evidence>
<dbReference type="InterPro" id="IPR045175">
    <property type="entry name" value="M28_fam"/>
</dbReference>
<evidence type="ECO:0000259" key="18">
    <source>
        <dbReference type="Pfam" id="PF22248"/>
    </source>
</evidence>
<protein>
    <recommendedName>
        <fullName evidence="14">FXNA-like protease</fullName>
    </recommendedName>
</protein>
<feature type="transmembrane region" description="Helical" evidence="16">
    <location>
        <begin position="536"/>
        <end position="555"/>
    </location>
</feature>
<keyword evidence="5 16" id="KW-0812">Transmembrane</keyword>
<dbReference type="Proteomes" id="UP000887566">
    <property type="component" value="Unplaced"/>
</dbReference>
<keyword evidence="13" id="KW-0325">Glycoprotein</keyword>
<comment type="similarity">
    <text evidence="3">Belongs to the peptidase M28 family.</text>
</comment>
<keyword evidence="20" id="KW-1185">Reference proteome</keyword>
<feature type="transmembrane region" description="Helical" evidence="16">
    <location>
        <begin position="40"/>
        <end position="56"/>
    </location>
</feature>
<dbReference type="Pfam" id="PF22249">
    <property type="entry name" value="ERMP1-TM"/>
    <property type="match status" value="1"/>
</dbReference>
<evidence type="ECO:0000256" key="7">
    <source>
        <dbReference type="ARBA" id="ARBA00022801"/>
    </source>
</evidence>
<feature type="transmembrane region" description="Helical" evidence="16">
    <location>
        <begin position="425"/>
        <end position="447"/>
    </location>
</feature>
<dbReference type="InterPro" id="IPR053973">
    <property type="entry name" value="ERMP1-like_C"/>
</dbReference>
<dbReference type="InterPro" id="IPR007484">
    <property type="entry name" value="Peptidase_M28"/>
</dbReference>
<proteinExistence type="inferred from homology"/>
<keyword evidence="9" id="KW-0862">Zinc</keyword>
<evidence type="ECO:0000256" key="1">
    <source>
        <dbReference type="ARBA" id="ARBA00001947"/>
    </source>
</evidence>
<dbReference type="PANTHER" id="PTHR12147">
    <property type="entry name" value="METALLOPEPTIDASE M28 FAMILY MEMBER"/>
    <property type="match status" value="1"/>
</dbReference>
<keyword evidence="7" id="KW-0378">Hydrolase</keyword>
<evidence type="ECO:0000313" key="20">
    <source>
        <dbReference type="Proteomes" id="UP000887566"/>
    </source>
</evidence>
<evidence type="ECO:0000256" key="13">
    <source>
        <dbReference type="ARBA" id="ARBA00023180"/>
    </source>
</evidence>
<evidence type="ECO:0000256" key="10">
    <source>
        <dbReference type="ARBA" id="ARBA00022989"/>
    </source>
</evidence>
<evidence type="ECO:0000256" key="15">
    <source>
        <dbReference type="SAM" id="MobiDB-lite"/>
    </source>
</evidence>
<keyword evidence="12 16" id="KW-0472">Membrane</keyword>
<evidence type="ECO:0000256" key="16">
    <source>
        <dbReference type="SAM" id="Phobius"/>
    </source>
</evidence>
<dbReference type="GO" id="GO:0005789">
    <property type="term" value="C:endoplasmic reticulum membrane"/>
    <property type="evidence" value="ECO:0007669"/>
    <property type="project" value="UniProtKB-SubCell"/>
</dbReference>
<evidence type="ECO:0000259" key="19">
    <source>
        <dbReference type="Pfam" id="PF22249"/>
    </source>
</evidence>
<name>A0A914UN65_9BILA</name>
<dbReference type="FunFam" id="3.40.630.10:FF:000008">
    <property type="entry name" value="Endoplasmic reticulum metallopeptidase 1"/>
    <property type="match status" value="1"/>
</dbReference>
<evidence type="ECO:0000256" key="9">
    <source>
        <dbReference type="ARBA" id="ARBA00022833"/>
    </source>
</evidence>
<dbReference type="GO" id="GO:0006508">
    <property type="term" value="P:proteolysis"/>
    <property type="evidence" value="ECO:0007669"/>
    <property type="project" value="UniProtKB-KW"/>
</dbReference>
<feature type="domain" description="Endoplasmic reticulum metallopeptidase 1-like C-terminal" evidence="18">
    <location>
        <begin position="670"/>
        <end position="883"/>
    </location>
</feature>
<organism evidence="20 21">
    <name type="scientific">Plectus sambesii</name>
    <dbReference type="NCBI Taxonomy" id="2011161"/>
    <lineage>
        <taxon>Eukaryota</taxon>
        <taxon>Metazoa</taxon>
        <taxon>Ecdysozoa</taxon>
        <taxon>Nematoda</taxon>
        <taxon>Chromadorea</taxon>
        <taxon>Plectida</taxon>
        <taxon>Plectina</taxon>
        <taxon>Plectoidea</taxon>
        <taxon>Plectidae</taxon>
        <taxon>Plectus</taxon>
    </lineage>
</organism>
<feature type="transmembrane region" description="Helical" evidence="16">
    <location>
        <begin position="467"/>
        <end position="491"/>
    </location>
</feature>
<evidence type="ECO:0000256" key="8">
    <source>
        <dbReference type="ARBA" id="ARBA00022824"/>
    </source>
</evidence>
<dbReference type="PANTHER" id="PTHR12147:SF11">
    <property type="entry name" value="ENDOPLASMIC RETICULUM METALLOPEPTIDASE 1-B-RELATED"/>
    <property type="match status" value="1"/>
</dbReference>
<evidence type="ECO:0000256" key="4">
    <source>
        <dbReference type="ARBA" id="ARBA00022670"/>
    </source>
</evidence>
<feature type="transmembrane region" description="Helical" evidence="16">
    <location>
        <begin position="643"/>
        <end position="665"/>
    </location>
</feature>
<keyword evidence="8" id="KW-0256">Endoplasmic reticulum</keyword>
<dbReference type="AlphaFoldDB" id="A0A914UN65"/>
<evidence type="ECO:0000259" key="17">
    <source>
        <dbReference type="Pfam" id="PF04389"/>
    </source>
</evidence>
<feature type="transmembrane region" description="Helical" evidence="16">
    <location>
        <begin position="611"/>
        <end position="631"/>
    </location>
</feature>
<evidence type="ECO:0000256" key="5">
    <source>
        <dbReference type="ARBA" id="ARBA00022692"/>
    </source>
</evidence>
<dbReference type="Gene3D" id="3.40.630.10">
    <property type="entry name" value="Zn peptidases"/>
    <property type="match status" value="1"/>
</dbReference>